<dbReference type="Proteomes" id="UP000030017">
    <property type="component" value="Unassembled WGS sequence"/>
</dbReference>
<protein>
    <submittedName>
        <fullName evidence="3">Uncharacterized protein</fullName>
    </submittedName>
</protein>
<accession>A0A0A0ELS8</accession>
<proteinExistence type="predicted"/>
<organism evidence="3 4">
    <name type="scientific">Lysobacter concretionis Ko07 = DSM 16239</name>
    <dbReference type="NCBI Taxonomy" id="1122185"/>
    <lineage>
        <taxon>Bacteria</taxon>
        <taxon>Pseudomonadati</taxon>
        <taxon>Pseudomonadota</taxon>
        <taxon>Gammaproteobacteria</taxon>
        <taxon>Lysobacterales</taxon>
        <taxon>Lysobacteraceae</taxon>
        <taxon>Novilysobacter</taxon>
    </lineage>
</organism>
<feature type="compositionally biased region" description="Basic and acidic residues" evidence="1">
    <location>
        <begin position="51"/>
        <end position="64"/>
    </location>
</feature>
<dbReference type="AlphaFoldDB" id="A0A0A0ELS8"/>
<evidence type="ECO:0000313" key="3">
    <source>
        <dbReference type="EMBL" id="KGM51103.1"/>
    </source>
</evidence>
<evidence type="ECO:0000256" key="2">
    <source>
        <dbReference type="SAM" id="Phobius"/>
    </source>
</evidence>
<comment type="caution">
    <text evidence="3">The sequence shown here is derived from an EMBL/GenBank/DDBJ whole genome shotgun (WGS) entry which is preliminary data.</text>
</comment>
<feature type="transmembrane region" description="Helical" evidence="2">
    <location>
        <begin position="15"/>
        <end position="36"/>
    </location>
</feature>
<evidence type="ECO:0000256" key="1">
    <source>
        <dbReference type="SAM" id="MobiDB-lite"/>
    </source>
</evidence>
<keyword evidence="4" id="KW-1185">Reference proteome</keyword>
<reference evidence="3 4" key="1">
    <citation type="submission" date="2013-08" db="EMBL/GenBank/DDBJ databases">
        <title>Genome sequencing of Lysobacter.</title>
        <authorList>
            <person name="Zhang S."/>
            <person name="Wang G."/>
        </authorList>
    </citation>
    <scope>NUCLEOTIDE SEQUENCE [LARGE SCALE GENOMIC DNA]</scope>
    <source>
        <strain evidence="3 4">Ko07</strain>
    </source>
</reference>
<keyword evidence="2" id="KW-1133">Transmembrane helix</keyword>
<sequence>MHPIWVELLTKPVGWLSLGGSIFLLVLLPLGIHLFLRKQIRDNEGGAEAEAYERRRRGELPPED</sequence>
<name>A0A0A0ELS8_9GAMM</name>
<evidence type="ECO:0000313" key="4">
    <source>
        <dbReference type="Proteomes" id="UP000030017"/>
    </source>
</evidence>
<keyword evidence="2" id="KW-0472">Membrane</keyword>
<dbReference type="RefSeq" id="WP_036194868.1">
    <property type="nucleotide sequence ID" value="NZ_AVPS01000008.1"/>
</dbReference>
<keyword evidence="2" id="KW-0812">Transmembrane</keyword>
<dbReference type="EMBL" id="AVPS01000008">
    <property type="protein sequence ID" value="KGM51103.1"/>
    <property type="molecule type" value="Genomic_DNA"/>
</dbReference>
<gene>
    <name evidence="3" type="ORF">N792_11935</name>
</gene>
<feature type="region of interest" description="Disordered" evidence="1">
    <location>
        <begin position="45"/>
        <end position="64"/>
    </location>
</feature>
<dbReference type="OrthoDB" id="5988360at2"/>